<keyword evidence="4" id="KW-1185">Reference proteome</keyword>
<dbReference type="InterPro" id="IPR018476">
    <property type="entry name" value="GlyceroP-diester-Pdiesterase_M"/>
</dbReference>
<dbReference type="InterPro" id="IPR017946">
    <property type="entry name" value="PLC-like_Pdiesterase_TIM-brl"/>
</dbReference>
<feature type="transmembrane region" description="Helical" evidence="1">
    <location>
        <begin position="21"/>
        <end position="46"/>
    </location>
</feature>
<keyword evidence="1" id="KW-0472">Membrane</keyword>
<evidence type="ECO:0000313" key="3">
    <source>
        <dbReference type="EMBL" id="ERP31114.1"/>
    </source>
</evidence>
<feature type="transmembrane region" description="Helical" evidence="1">
    <location>
        <begin position="266"/>
        <end position="299"/>
    </location>
</feature>
<evidence type="ECO:0000259" key="2">
    <source>
        <dbReference type="PROSITE" id="PS51704"/>
    </source>
</evidence>
<comment type="caution">
    <text evidence="3">The sequence shown here is derived from an EMBL/GenBank/DDBJ whole genome shotgun (WGS) entry which is preliminary data.</text>
</comment>
<dbReference type="STRING" id="1313304.CALK_1995"/>
<dbReference type="Gene3D" id="3.20.20.190">
    <property type="entry name" value="Phosphatidylinositol (PI) phosphodiesterase"/>
    <property type="match status" value="1"/>
</dbReference>
<gene>
    <name evidence="3" type="ORF">CALK_1995</name>
</gene>
<name>U7D3N4_9BACT</name>
<feature type="domain" description="GP-PDE" evidence="2">
    <location>
        <begin position="351"/>
        <end position="581"/>
    </location>
</feature>
<dbReference type="AlphaFoldDB" id="U7D3N4"/>
<organism evidence="3 4">
    <name type="scientific">Chitinivibrio alkaliphilus ACht1</name>
    <dbReference type="NCBI Taxonomy" id="1313304"/>
    <lineage>
        <taxon>Bacteria</taxon>
        <taxon>Pseudomonadati</taxon>
        <taxon>Fibrobacterota</taxon>
        <taxon>Chitinivibrionia</taxon>
        <taxon>Chitinivibrionales</taxon>
        <taxon>Chitinivibrionaceae</taxon>
        <taxon>Chitinivibrio</taxon>
    </lineage>
</organism>
<evidence type="ECO:0000313" key="4">
    <source>
        <dbReference type="Proteomes" id="UP000017148"/>
    </source>
</evidence>
<dbReference type="GO" id="GO:0008081">
    <property type="term" value="F:phosphoric diester hydrolase activity"/>
    <property type="evidence" value="ECO:0007669"/>
    <property type="project" value="InterPro"/>
</dbReference>
<dbReference type="Pfam" id="PF10110">
    <property type="entry name" value="GPDPase_memb"/>
    <property type="match status" value="1"/>
</dbReference>
<dbReference type="PANTHER" id="PTHR46211">
    <property type="entry name" value="GLYCEROPHOSPHORYL DIESTER PHOSPHODIESTERASE"/>
    <property type="match status" value="1"/>
</dbReference>
<keyword evidence="1" id="KW-0812">Transmembrane</keyword>
<dbReference type="eggNOG" id="COG0584">
    <property type="taxonomic scope" value="Bacteria"/>
</dbReference>
<keyword evidence="1" id="KW-1133">Transmembrane helix</keyword>
<proteinExistence type="predicted"/>
<dbReference type="RefSeq" id="WP_022637413.1">
    <property type="nucleotide sequence ID" value="NZ_ASJR01000019.1"/>
</dbReference>
<evidence type="ECO:0000256" key="1">
    <source>
        <dbReference type="SAM" id="Phobius"/>
    </source>
</evidence>
<feature type="transmembrane region" description="Helical" evidence="1">
    <location>
        <begin position="168"/>
        <end position="191"/>
    </location>
</feature>
<dbReference type="SUPFAM" id="SSF51695">
    <property type="entry name" value="PLC-like phosphodiesterases"/>
    <property type="match status" value="1"/>
</dbReference>
<dbReference type="Pfam" id="PF03009">
    <property type="entry name" value="GDPD"/>
    <property type="match status" value="1"/>
</dbReference>
<dbReference type="InterPro" id="IPR030395">
    <property type="entry name" value="GP_PDE_dom"/>
</dbReference>
<dbReference type="EMBL" id="ASJR01000019">
    <property type="protein sequence ID" value="ERP31114.1"/>
    <property type="molecule type" value="Genomic_DNA"/>
</dbReference>
<dbReference type="Proteomes" id="UP000017148">
    <property type="component" value="Unassembled WGS sequence"/>
</dbReference>
<feature type="transmembrane region" description="Helical" evidence="1">
    <location>
        <begin position="320"/>
        <end position="343"/>
    </location>
</feature>
<dbReference type="PANTHER" id="PTHR46211:SF8">
    <property type="entry name" value="PHOSPHODIESTERASE"/>
    <property type="match status" value="1"/>
</dbReference>
<feature type="transmembrane region" description="Helical" evidence="1">
    <location>
        <begin position="122"/>
        <end position="148"/>
    </location>
</feature>
<sequence length="602" mass="66587">MSLVRSLYTVISRAFRRHGRAYLLFHIYYSILTVVLLAPFSGWALAGLLRVTGHTMVGNMDLLSFFITPAGVFWAIASLTAASVLSFLQHAGMMLITLYGAVDQPRGTLGVMWRLLRRLPRLLSLALVQVSAHVVLSLPGVLLIHALYHAYLGDFDIYFVVNEHPREVWHFGVAAVAPLCSTLFLNGWLYLRWFLALPIMILENRSSFAALRGSVERTRGIRTILAGAVLTMAIIVSAVPAMITFFAEQAGGMLLAMVPEVYPMQISLMATLVVVSLLLTTLLSFGAVSLNSLLTIAVYRRRSPHASIPPPVPHAPPQAGAFAWGVEAVIVMGALLQFSWAMFMVDVHEYPAVTAHRGSSAEAPENSRSAIDLALAQGADYVELDIRSTADGVPILLHDRDLLRIAGDPRPVWEVSMDEIAAMDGGSWFSPAFAKEPILTLNEALERICGRARPYLEIKPGPNKGALIRAVDSLLRKYSCHEETIIAALTPETLAKVNQKMPEVRTSLFVHSSIGSMDNLDADILAFRDALITPALVRRKKERGYEVHVWTVNDPRAMSRFIDHGVDNIITDYPARLVALRQEKEGLSEGERLLLRMRNWIW</sequence>
<feature type="transmembrane region" description="Helical" evidence="1">
    <location>
        <begin position="224"/>
        <end position="246"/>
    </location>
</feature>
<dbReference type="GO" id="GO:0006629">
    <property type="term" value="P:lipid metabolic process"/>
    <property type="evidence" value="ECO:0007669"/>
    <property type="project" value="InterPro"/>
</dbReference>
<protein>
    <submittedName>
        <fullName evidence="3">Glycerophosphoryl diester phosphodiesterase</fullName>
    </submittedName>
</protein>
<dbReference type="PROSITE" id="PS50007">
    <property type="entry name" value="PIPLC_X_DOMAIN"/>
    <property type="match status" value="1"/>
</dbReference>
<dbReference type="PATRIC" id="fig|1313304.3.peg.1901"/>
<feature type="transmembrane region" description="Helical" evidence="1">
    <location>
        <begin position="66"/>
        <end position="88"/>
    </location>
</feature>
<reference evidence="3 4" key="1">
    <citation type="journal article" date="2013" name="Environ. Microbiol.">
        <title>Genome analysis of Chitinivibrio alkaliphilus gen. nov., sp. nov., a novel extremely haloalkaliphilic anaerobic chitinolytic bacterium from the candidate phylum Termite Group 3.</title>
        <authorList>
            <person name="Sorokin D.Y."/>
            <person name="Gumerov V.M."/>
            <person name="Rakitin A.L."/>
            <person name="Beletsky A.V."/>
            <person name="Damste J.S."/>
            <person name="Muyzer G."/>
            <person name="Mardanov A.V."/>
            <person name="Ravin N.V."/>
        </authorList>
    </citation>
    <scope>NUCLEOTIDE SEQUENCE [LARGE SCALE GENOMIC DNA]</scope>
    <source>
        <strain evidence="3 4">ACht1</strain>
    </source>
</reference>
<accession>U7D3N4</accession>
<dbReference type="PROSITE" id="PS51704">
    <property type="entry name" value="GP_PDE"/>
    <property type="match status" value="1"/>
</dbReference>
<dbReference type="OrthoDB" id="9787897at2"/>